<dbReference type="Proteomes" id="UP001275315">
    <property type="component" value="Unassembled WGS sequence"/>
</dbReference>
<feature type="repeat" description="Lumazine-binding" evidence="9">
    <location>
        <begin position="23"/>
        <end position="119"/>
    </location>
</feature>
<feature type="repeat" description="Lumazine-binding" evidence="9">
    <location>
        <begin position="1"/>
        <end position="22"/>
    </location>
</feature>
<comment type="function">
    <text evidence="2">Catalyzes the dismutation of two molecules of 6,7-dimethyl-8-ribityllumazine, resulting in the formation of riboflavin and 5-amino-6-(D-ribitylamino)uracil.</text>
</comment>
<dbReference type="CDD" id="cd00402">
    <property type="entry name" value="Riboflavin_synthase_like"/>
    <property type="match status" value="1"/>
</dbReference>
<comment type="catalytic activity">
    <reaction evidence="1">
        <text>2 6,7-dimethyl-8-(1-D-ribityl)lumazine + H(+) = 5-amino-6-(D-ribitylamino)uracil + riboflavin</text>
        <dbReference type="Rhea" id="RHEA:20772"/>
        <dbReference type="ChEBI" id="CHEBI:15378"/>
        <dbReference type="ChEBI" id="CHEBI:15934"/>
        <dbReference type="ChEBI" id="CHEBI:57986"/>
        <dbReference type="ChEBI" id="CHEBI:58201"/>
        <dbReference type="EC" id="2.5.1.9"/>
    </reaction>
</comment>
<keyword evidence="8" id="KW-0677">Repeat</keyword>
<dbReference type="InterPro" id="IPR023366">
    <property type="entry name" value="ATP_synth_asu-like_sf"/>
</dbReference>
<protein>
    <recommendedName>
        <fullName evidence="5">Riboflavin synthase</fullName>
        <ecNumber evidence="4">2.5.1.9</ecNumber>
    </recommendedName>
</protein>
<dbReference type="SUPFAM" id="SSF63380">
    <property type="entry name" value="Riboflavin synthase domain-like"/>
    <property type="match status" value="1"/>
</dbReference>
<sequence length="142" mass="15840">MKQGSLVNLERAMNANGRFGGHFVTGHIDTVGKISKRETKENAIYIYMQYPNEFNHLSLYKGSVAIDGTSLTIFGVSATTLTVSIIPHTAKESVLGLKDVGDKVNIEFDMIGKYVYSFFERKASHNYKDSISIDFLKESGFM</sequence>
<dbReference type="EC" id="2.5.1.9" evidence="4"/>
<name>A0ABU5CW84_9BACI</name>
<dbReference type="Pfam" id="PF00677">
    <property type="entry name" value="Lum_binding"/>
    <property type="match status" value="1"/>
</dbReference>
<evidence type="ECO:0000256" key="3">
    <source>
        <dbReference type="ARBA" id="ARBA00004887"/>
    </source>
</evidence>
<evidence type="ECO:0000313" key="12">
    <source>
        <dbReference type="Proteomes" id="UP001275315"/>
    </source>
</evidence>
<comment type="caution">
    <text evidence="11">The sequence shown here is derived from an EMBL/GenBank/DDBJ whole genome shotgun (WGS) entry which is preliminary data.</text>
</comment>
<gene>
    <name evidence="11" type="ORF">RWD45_17910</name>
</gene>
<dbReference type="EMBL" id="JAWDIQ010000003">
    <property type="protein sequence ID" value="MDY0410084.1"/>
    <property type="molecule type" value="Genomic_DNA"/>
</dbReference>
<keyword evidence="6" id="KW-0686">Riboflavin biosynthesis</keyword>
<proteinExistence type="predicted"/>
<feature type="domain" description="Lumazine-binding" evidence="10">
    <location>
        <begin position="23"/>
        <end position="119"/>
    </location>
</feature>
<evidence type="ECO:0000256" key="4">
    <source>
        <dbReference type="ARBA" id="ARBA00012827"/>
    </source>
</evidence>
<evidence type="ECO:0000256" key="6">
    <source>
        <dbReference type="ARBA" id="ARBA00022619"/>
    </source>
</evidence>
<evidence type="ECO:0000256" key="8">
    <source>
        <dbReference type="ARBA" id="ARBA00022737"/>
    </source>
</evidence>
<dbReference type="Gene3D" id="2.40.30.20">
    <property type="match status" value="1"/>
</dbReference>
<dbReference type="PANTHER" id="PTHR21098">
    <property type="entry name" value="RIBOFLAVIN SYNTHASE ALPHA CHAIN"/>
    <property type="match status" value="1"/>
</dbReference>
<evidence type="ECO:0000256" key="2">
    <source>
        <dbReference type="ARBA" id="ARBA00002803"/>
    </source>
</evidence>
<reference evidence="11 12" key="1">
    <citation type="submission" date="2023-10" db="EMBL/GenBank/DDBJ databases">
        <title>Virgibacillus soli CC-YMP-6 genome.</title>
        <authorList>
            <person name="Miliotis G."/>
            <person name="Sengupta P."/>
            <person name="Hameed A."/>
            <person name="Chuvochina M."/>
            <person name="Mcdonagh F."/>
            <person name="Simpson A.C."/>
            <person name="Singh N.K."/>
            <person name="Rekha P.D."/>
            <person name="Raman K."/>
            <person name="Hugenholtz P."/>
            <person name="Venkateswaran K."/>
        </authorList>
    </citation>
    <scope>NUCLEOTIDE SEQUENCE [LARGE SCALE GENOMIC DNA]</scope>
    <source>
        <strain evidence="11 12">CC-YMP-6</strain>
    </source>
</reference>
<evidence type="ECO:0000313" key="11">
    <source>
        <dbReference type="EMBL" id="MDY0410084.1"/>
    </source>
</evidence>
<dbReference type="InterPro" id="IPR017938">
    <property type="entry name" value="Riboflavin_synthase-like_b-brl"/>
</dbReference>
<dbReference type="InterPro" id="IPR001783">
    <property type="entry name" value="Lumazine-bd"/>
</dbReference>
<keyword evidence="12" id="KW-1185">Reference proteome</keyword>
<dbReference type="PANTHER" id="PTHR21098:SF12">
    <property type="entry name" value="RIBOFLAVIN SYNTHASE"/>
    <property type="match status" value="1"/>
</dbReference>
<evidence type="ECO:0000256" key="5">
    <source>
        <dbReference type="ARBA" id="ARBA00013950"/>
    </source>
</evidence>
<evidence type="ECO:0000259" key="10">
    <source>
        <dbReference type="PROSITE" id="PS51177"/>
    </source>
</evidence>
<evidence type="ECO:0000256" key="9">
    <source>
        <dbReference type="PROSITE-ProRule" id="PRU00524"/>
    </source>
</evidence>
<evidence type="ECO:0000256" key="7">
    <source>
        <dbReference type="ARBA" id="ARBA00022679"/>
    </source>
</evidence>
<dbReference type="InterPro" id="IPR026017">
    <property type="entry name" value="Lumazine-bd_dom"/>
</dbReference>
<dbReference type="PROSITE" id="PS51177">
    <property type="entry name" value="LUMAZINE_BIND"/>
    <property type="match status" value="2"/>
</dbReference>
<comment type="pathway">
    <text evidence="3">Cofactor biosynthesis; riboflavin biosynthesis; riboflavin from 2-hydroxy-3-oxobutyl phosphate and 5-amino-6-(D-ribitylamino)uracil: step 2/2.</text>
</comment>
<organism evidence="11 12">
    <name type="scientific">Paracerasibacillus soli</name>
    <dbReference type="NCBI Taxonomy" id="480284"/>
    <lineage>
        <taxon>Bacteria</taxon>
        <taxon>Bacillati</taxon>
        <taxon>Bacillota</taxon>
        <taxon>Bacilli</taxon>
        <taxon>Bacillales</taxon>
        <taxon>Bacillaceae</taxon>
        <taxon>Paracerasibacillus</taxon>
    </lineage>
</organism>
<evidence type="ECO:0000256" key="1">
    <source>
        <dbReference type="ARBA" id="ARBA00000968"/>
    </source>
</evidence>
<feature type="domain" description="Lumazine-binding" evidence="10">
    <location>
        <begin position="1"/>
        <end position="22"/>
    </location>
</feature>
<keyword evidence="7" id="KW-0808">Transferase</keyword>
<accession>A0ABU5CW84</accession>